<keyword evidence="7 8" id="KW-0472">Membrane</keyword>
<evidence type="ECO:0000256" key="2">
    <source>
        <dbReference type="ARBA" id="ARBA00007935"/>
    </source>
</evidence>
<evidence type="ECO:0000313" key="9">
    <source>
        <dbReference type="EMBL" id="HEC06475.1"/>
    </source>
</evidence>
<dbReference type="AlphaFoldDB" id="A0A831RXC3"/>
<sequence>MPRHPLRKALPLLFLLVLLAAVCLTLSLMIGSVSIPASDLWSLFWHDDGSVQYRIIHELRLPRTLSAFGVGGVLALAGVLMQALLRNPLADPYILGVSGGAAVAVLGAMLLGLPLAWQAPMAFGGALASTLLLFALAHHGNWNTSRLLLTGVVLAAGWAALISFVLSLSPPMQLPGMLFWLMGDLSDALHPGLPLVVLFIGLVIALWLSPALNLALLGSQRAAALGVEIRHLHIMIYVLASLLTAAAVSIAGAIGFIGLIAPHMLRLLAGSDHRILVPGAALIGGSLLMLADTAARTMIAPMQLPVGVLTALFGVPVFLLLLNKSYGGRS</sequence>
<accession>A0A831RXC3</accession>
<feature type="transmembrane region" description="Helical" evidence="8">
    <location>
        <begin position="188"/>
        <end position="216"/>
    </location>
</feature>
<organism evidence="9">
    <name type="scientific">Thiolapillus brandeum</name>
    <dbReference type="NCBI Taxonomy" id="1076588"/>
    <lineage>
        <taxon>Bacteria</taxon>
        <taxon>Pseudomonadati</taxon>
        <taxon>Pseudomonadota</taxon>
        <taxon>Gammaproteobacteria</taxon>
        <taxon>Chromatiales</taxon>
        <taxon>Sedimenticolaceae</taxon>
        <taxon>Thiolapillus</taxon>
    </lineage>
</organism>
<keyword evidence="3" id="KW-0813">Transport</keyword>
<dbReference type="SUPFAM" id="SSF81345">
    <property type="entry name" value="ABC transporter involved in vitamin B12 uptake, BtuC"/>
    <property type="match status" value="1"/>
</dbReference>
<feature type="transmembrane region" description="Helical" evidence="8">
    <location>
        <begin position="117"/>
        <end position="136"/>
    </location>
</feature>
<dbReference type="PANTHER" id="PTHR30472:SF25">
    <property type="entry name" value="ABC TRANSPORTER PERMEASE PROTEIN MJ0876-RELATED"/>
    <property type="match status" value="1"/>
</dbReference>
<dbReference type="EMBL" id="DRLF01000227">
    <property type="protein sequence ID" value="HEC06475.1"/>
    <property type="molecule type" value="Genomic_DNA"/>
</dbReference>
<keyword evidence="4" id="KW-1003">Cell membrane</keyword>
<dbReference type="CDD" id="cd06550">
    <property type="entry name" value="TM_ABC_iron-siderophores_like"/>
    <property type="match status" value="1"/>
</dbReference>
<dbReference type="GO" id="GO:0005886">
    <property type="term" value="C:plasma membrane"/>
    <property type="evidence" value="ECO:0007669"/>
    <property type="project" value="UniProtKB-SubCell"/>
</dbReference>
<dbReference type="FunFam" id="1.10.3470.10:FF:000001">
    <property type="entry name" value="Vitamin B12 ABC transporter permease BtuC"/>
    <property type="match status" value="1"/>
</dbReference>
<proteinExistence type="inferred from homology"/>
<evidence type="ECO:0000256" key="3">
    <source>
        <dbReference type="ARBA" id="ARBA00022448"/>
    </source>
</evidence>
<evidence type="ECO:0000256" key="5">
    <source>
        <dbReference type="ARBA" id="ARBA00022692"/>
    </source>
</evidence>
<dbReference type="InterPro" id="IPR037294">
    <property type="entry name" value="ABC_BtuC-like"/>
</dbReference>
<dbReference type="PANTHER" id="PTHR30472">
    <property type="entry name" value="FERRIC ENTEROBACTIN TRANSPORT SYSTEM PERMEASE PROTEIN"/>
    <property type="match status" value="1"/>
</dbReference>
<comment type="caution">
    <text evidence="9">The sequence shown here is derived from an EMBL/GenBank/DDBJ whole genome shotgun (WGS) entry which is preliminary data.</text>
</comment>
<feature type="transmembrane region" description="Helical" evidence="8">
    <location>
        <begin position="148"/>
        <end position="168"/>
    </location>
</feature>
<dbReference type="GO" id="GO:0033214">
    <property type="term" value="P:siderophore-iron import into cell"/>
    <property type="evidence" value="ECO:0007669"/>
    <property type="project" value="TreeGrafter"/>
</dbReference>
<feature type="transmembrane region" description="Helical" evidence="8">
    <location>
        <begin position="61"/>
        <end position="81"/>
    </location>
</feature>
<reference evidence="9" key="1">
    <citation type="journal article" date="2020" name="mSystems">
        <title>Genome- and Community-Level Interaction Insights into Carbon Utilization and Element Cycling Functions of Hydrothermarchaeota in Hydrothermal Sediment.</title>
        <authorList>
            <person name="Zhou Z."/>
            <person name="Liu Y."/>
            <person name="Xu W."/>
            <person name="Pan J."/>
            <person name="Luo Z.H."/>
            <person name="Li M."/>
        </authorList>
    </citation>
    <scope>NUCLEOTIDE SEQUENCE [LARGE SCALE GENOMIC DNA]</scope>
    <source>
        <strain evidence="9">HyVt-458</strain>
    </source>
</reference>
<name>A0A831RXC3_9GAMM</name>
<gene>
    <name evidence="9" type="ORF">ENJ12_06470</name>
</gene>
<dbReference type="Pfam" id="PF01032">
    <property type="entry name" value="FecCD"/>
    <property type="match status" value="1"/>
</dbReference>
<dbReference type="InterPro" id="IPR000522">
    <property type="entry name" value="ABC_transptr_permease_BtuC"/>
</dbReference>
<evidence type="ECO:0000256" key="7">
    <source>
        <dbReference type="ARBA" id="ARBA00023136"/>
    </source>
</evidence>
<evidence type="ECO:0000256" key="4">
    <source>
        <dbReference type="ARBA" id="ARBA00022475"/>
    </source>
</evidence>
<evidence type="ECO:0000256" key="6">
    <source>
        <dbReference type="ARBA" id="ARBA00022989"/>
    </source>
</evidence>
<evidence type="ECO:0000256" key="1">
    <source>
        <dbReference type="ARBA" id="ARBA00004651"/>
    </source>
</evidence>
<protein>
    <submittedName>
        <fullName evidence="9">Iron ABC transporter permease</fullName>
    </submittedName>
</protein>
<feature type="transmembrane region" description="Helical" evidence="8">
    <location>
        <begin position="93"/>
        <end position="111"/>
    </location>
</feature>
<dbReference type="Proteomes" id="UP000886339">
    <property type="component" value="Unassembled WGS sequence"/>
</dbReference>
<feature type="transmembrane region" description="Helical" evidence="8">
    <location>
        <begin position="303"/>
        <end position="322"/>
    </location>
</feature>
<keyword evidence="5 8" id="KW-0812">Transmembrane</keyword>
<dbReference type="GO" id="GO:0022857">
    <property type="term" value="F:transmembrane transporter activity"/>
    <property type="evidence" value="ECO:0007669"/>
    <property type="project" value="InterPro"/>
</dbReference>
<comment type="similarity">
    <text evidence="2">Belongs to the binding-protein-dependent transport system permease family. FecCD subfamily.</text>
</comment>
<keyword evidence="6 8" id="KW-1133">Transmembrane helix</keyword>
<feature type="transmembrane region" description="Helical" evidence="8">
    <location>
        <begin position="236"/>
        <end position="261"/>
    </location>
</feature>
<evidence type="ECO:0000256" key="8">
    <source>
        <dbReference type="SAM" id="Phobius"/>
    </source>
</evidence>
<dbReference type="Gene3D" id="1.10.3470.10">
    <property type="entry name" value="ABC transporter involved in vitamin B12 uptake, BtuC"/>
    <property type="match status" value="1"/>
</dbReference>
<comment type="subcellular location">
    <subcellularLocation>
        <location evidence="1">Cell membrane</location>
        <topology evidence="1">Multi-pass membrane protein</topology>
    </subcellularLocation>
</comment>